<comment type="similarity">
    <text evidence="1">Belongs to the short-chain dehydrogenases/reductases (SDR) family.</text>
</comment>
<proteinExistence type="inferred from homology"/>
<dbReference type="RefSeq" id="XP_038070035.1">
    <property type="nucleotide sequence ID" value="XM_038214107.1"/>
</dbReference>
<evidence type="ECO:0000256" key="1">
    <source>
        <dbReference type="RuleBase" id="RU000363"/>
    </source>
</evidence>
<reference evidence="2" key="1">
    <citation type="submission" date="2022-11" db="UniProtKB">
        <authorList>
            <consortium name="EnsemblMetazoa"/>
        </authorList>
    </citation>
    <scope>IDENTIFICATION</scope>
</reference>
<evidence type="ECO:0000313" key="3">
    <source>
        <dbReference type="Proteomes" id="UP000887568"/>
    </source>
</evidence>
<evidence type="ECO:0000313" key="2">
    <source>
        <dbReference type="EnsemblMetazoa" id="XP_038070035.1"/>
    </source>
</evidence>
<evidence type="ECO:0008006" key="4">
    <source>
        <dbReference type="Google" id="ProtNLM"/>
    </source>
</evidence>
<dbReference type="PRINTS" id="PR00081">
    <property type="entry name" value="GDHRDH"/>
</dbReference>
<dbReference type="InterPro" id="IPR002347">
    <property type="entry name" value="SDR_fam"/>
</dbReference>
<accession>A0A914B0X5</accession>
<dbReference type="GeneID" id="119739249"/>
<dbReference type="EnsemblMetazoa" id="XM_038214107.1">
    <property type="protein sequence ID" value="XP_038070035.1"/>
    <property type="gene ID" value="LOC119739249"/>
</dbReference>
<dbReference type="Pfam" id="PF00106">
    <property type="entry name" value="adh_short"/>
    <property type="match status" value="1"/>
</dbReference>
<dbReference type="SUPFAM" id="SSF51735">
    <property type="entry name" value="NAD(P)-binding Rossmann-fold domains"/>
    <property type="match status" value="1"/>
</dbReference>
<dbReference type="AlphaFoldDB" id="A0A914B0X5"/>
<dbReference type="OMA" id="QVYGFTD"/>
<keyword evidence="3" id="KW-1185">Reference proteome</keyword>
<protein>
    <recommendedName>
        <fullName evidence="4">Dehydrogenase/reductase SDR family member 1</fullName>
    </recommendedName>
</protein>
<dbReference type="PRINTS" id="PR00080">
    <property type="entry name" value="SDRFAMILY"/>
</dbReference>
<dbReference type="PANTHER" id="PTHR44147">
    <property type="entry name" value="DEHYDROGENASE/REDUCTASE SDR FAMILY MEMBER 1"/>
    <property type="match status" value="1"/>
</dbReference>
<dbReference type="OrthoDB" id="1933717at2759"/>
<dbReference type="CDD" id="cd09763">
    <property type="entry name" value="DHRS1-like_SDR_c"/>
    <property type="match status" value="1"/>
</dbReference>
<dbReference type="PANTHER" id="PTHR44147:SF2">
    <property type="entry name" value="DEHYDROGENASE_REDUCTASE SDR FAMILY MEMBER 1"/>
    <property type="match status" value="1"/>
</dbReference>
<sequence>MNVMASSLTGKVCLVTGASRGIGRGIALQLGEAGATVYITGRTLKPKSDDTSEKQRSLLNTAEEIEARGGKCTPVQCDHSDDEQVQELFDRINKEQNGRLDLLVNNAYAGVKDIMDNMGKPFWETPSSVWDSVNNVGLRGHYIATWHAAKMMAPVKQGLIVNISSAGGIGYLFNVAYGVGKAGCDRMAADCAIELRKHNVACISLWPGAVKTEMFQEFSASDKFKSMATGLQVAFENGESVEYAGKAIVHLLQDKNIMKKSGRVLLTAELAGEYGFQDIDGTSPVNFRQIKSLFVVTGHPWLAAITPSFVKLPYWLWTASSSKF</sequence>
<dbReference type="Proteomes" id="UP000887568">
    <property type="component" value="Unplaced"/>
</dbReference>
<name>A0A914B0X5_PATMI</name>
<dbReference type="Gene3D" id="3.40.50.720">
    <property type="entry name" value="NAD(P)-binding Rossmann-like Domain"/>
    <property type="match status" value="1"/>
</dbReference>
<organism evidence="2 3">
    <name type="scientific">Patiria miniata</name>
    <name type="common">Bat star</name>
    <name type="synonym">Asterina miniata</name>
    <dbReference type="NCBI Taxonomy" id="46514"/>
    <lineage>
        <taxon>Eukaryota</taxon>
        <taxon>Metazoa</taxon>
        <taxon>Echinodermata</taxon>
        <taxon>Eleutherozoa</taxon>
        <taxon>Asterozoa</taxon>
        <taxon>Asteroidea</taxon>
        <taxon>Valvatacea</taxon>
        <taxon>Valvatida</taxon>
        <taxon>Asterinidae</taxon>
        <taxon>Patiria</taxon>
    </lineage>
</organism>
<dbReference type="InterPro" id="IPR036291">
    <property type="entry name" value="NAD(P)-bd_dom_sf"/>
</dbReference>